<name>A0A1I7WJC8_HETBA</name>
<reference evidence="3" key="1">
    <citation type="submission" date="2016-11" db="UniProtKB">
        <authorList>
            <consortium name="WormBaseParasite"/>
        </authorList>
    </citation>
    <scope>IDENTIFICATION</scope>
</reference>
<evidence type="ECO:0000313" key="2">
    <source>
        <dbReference type="Proteomes" id="UP000095283"/>
    </source>
</evidence>
<accession>A0A1I7WJC8</accession>
<dbReference type="WBParaSite" id="Hba_05120">
    <property type="protein sequence ID" value="Hba_05120"/>
    <property type="gene ID" value="Hba_05120"/>
</dbReference>
<keyword evidence="2" id="KW-1185">Reference proteome</keyword>
<keyword evidence="1" id="KW-1133">Transmembrane helix</keyword>
<dbReference type="Proteomes" id="UP000095283">
    <property type="component" value="Unplaced"/>
</dbReference>
<evidence type="ECO:0000313" key="3">
    <source>
        <dbReference type="WBParaSite" id="Hba_05120"/>
    </source>
</evidence>
<organism evidence="2 3">
    <name type="scientific">Heterorhabditis bacteriophora</name>
    <name type="common">Entomopathogenic nematode worm</name>
    <dbReference type="NCBI Taxonomy" id="37862"/>
    <lineage>
        <taxon>Eukaryota</taxon>
        <taxon>Metazoa</taxon>
        <taxon>Ecdysozoa</taxon>
        <taxon>Nematoda</taxon>
        <taxon>Chromadorea</taxon>
        <taxon>Rhabditida</taxon>
        <taxon>Rhabditina</taxon>
        <taxon>Rhabditomorpha</taxon>
        <taxon>Strongyloidea</taxon>
        <taxon>Heterorhabditidae</taxon>
        <taxon>Heterorhabditis</taxon>
    </lineage>
</organism>
<protein>
    <submittedName>
        <fullName evidence="3">Histone acetyltransferase</fullName>
    </submittedName>
</protein>
<sequence length="122" mass="14523">MISELTSVPNVCYLPNCILQYTIYYHLPDTRKKSVHGTTDNDIYKWFVHAFDEEWAALLEISSSFKFLSIIIRNILFFTFYFVIIITNCITKKLNLTNILLFKYCFGKKSENQFRNIERTNK</sequence>
<dbReference type="AlphaFoldDB" id="A0A1I7WJC8"/>
<evidence type="ECO:0000256" key="1">
    <source>
        <dbReference type="SAM" id="Phobius"/>
    </source>
</evidence>
<keyword evidence="1" id="KW-0472">Membrane</keyword>
<keyword evidence="1" id="KW-0812">Transmembrane</keyword>
<feature type="transmembrane region" description="Helical" evidence="1">
    <location>
        <begin position="67"/>
        <end position="90"/>
    </location>
</feature>
<proteinExistence type="predicted"/>